<reference evidence="1 2" key="1">
    <citation type="submission" date="2018-02" db="EMBL/GenBank/DDBJ databases">
        <authorList>
            <person name="Cohen D.B."/>
            <person name="Kent A.D."/>
        </authorList>
    </citation>
    <scope>NUCLEOTIDE SEQUENCE [LARGE SCALE GENOMIC DNA]</scope>
    <source>
        <strain evidence="1">1</strain>
    </source>
</reference>
<proteinExistence type="predicted"/>
<accession>A0A2N9JK55</accession>
<dbReference type="Proteomes" id="UP000238164">
    <property type="component" value="Chromosome 1"/>
</dbReference>
<keyword evidence="2" id="KW-1185">Reference proteome</keyword>
<dbReference type="EMBL" id="LT985188">
    <property type="protein sequence ID" value="SPD88400.1"/>
    <property type="molecule type" value="Genomic_DNA"/>
</dbReference>
<name>A0A2N9JK55_9ACTN</name>
<organism evidence="1 2">
    <name type="scientific">Micropruina glycogenica</name>
    <dbReference type="NCBI Taxonomy" id="75385"/>
    <lineage>
        <taxon>Bacteria</taxon>
        <taxon>Bacillati</taxon>
        <taxon>Actinomycetota</taxon>
        <taxon>Actinomycetes</taxon>
        <taxon>Propionibacteriales</taxon>
        <taxon>Nocardioidaceae</taxon>
        <taxon>Micropruina</taxon>
    </lineage>
</organism>
<evidence type="ECO:0000313" key="1">
    <source>
        <dbReference type="EMBL" id="SPD88400.1"/>
    </source>
</evidence>
<dbReference type="AlphaFoldDB" id="A0A2N9JK55"/>
<evidence type="ECO:0000313" key="2">
    <source>
        <dbReference type="Proteomes" id="UP000238164"/>
    </source>
</evidence>
<dbReference type="KEGG" id="mgg:MPLG2_3370"/>
<protein>
    <submittedName>
        <fullName evidence="1">Uncharacterized protein</fullName>
    </submittedName>
</protein>
<gene>
    <name evidence="1" type="ORF">MPLG2_3370</name>
</gene>
<sequence>MWRYSQSGNVGHVKAGKDRSYIHEPLHLGPPHGPPCCPTKIVLADRCAARTQQNKILSDCTGNARRHGSGITDAPPPGHNDIALSWQCLAGPRTQIVV</sequence>